<sequence length="290" mass="32001">MASDSLHDRITDQFSYRGERANIWRGFDFLLDTESFLNMGYSPWYMPHVLGSSQRRLITKIATELKPHLLDSEETQLLDVGCGRGGPTIELAEELNVPALGVDLVPFNIKAARTNAATRGSGGRFLVGDATRLPIATNTVDICTAIDSLVYVPDKPAAFEELARGLKPGGVLAVSDLLTGDSIGTAEADAVRDFAGAWDMPPLSTVEQYLTDLEHAGFTVESVQDITANSVGRFQTWTSLYLFLETHIEGIVERLLAQWGMDRRTVSEQIRHAHRALPHLRHLLVTTTRQ</sequence>
<evidence type="ECO:0000256" key="1">
    <source>
        <dbReference type="ARBA" id="ARBA00022679"/>
    </source>
</evidence>
<dbReference type="AlphaFoldDB" id="A0ABD5RV53"/>
<protein>
    <submittedName>
        <fullName evidence="3">Class I SAM-dependent methyltransferase</fullName>
        <ecNumber evidence="3">2.1.1.-</ecNumber>
    </submittedName>
</protein>
<accession>A0ABD5RV53</accession>
<organism evidence="3 4">
    <name type="scientific">Halobium palmae</name>
    <dbReference type="NCBI Taxonomy" id="1776492"/>
    <lineage>
        <taxon>Archaea</taxon>
        <taxon>Methanobacteriati</taxon>
        <taxon>Methanobacteriota</taxon>
        <taxon>Stenosarchaea group</taxon>
        <taxon>Halobacteria</taxon>
        <taxon>Halobacteriales</taxon>
        <taxon>Haloferacaceae</taxon>
        <taxon>Halobium</taxon>
    </lineage>
</organism>
<dbReference type="PANTHER" id="PTHR44068">
    <property type="entry name" value="ZGC:194242"/>
    <property type="match status" value="1"/>
</dbReference>
<dbReference type="InterPro" id="IPR013216">
    <property type="entry name" value="Methyltransf_11"/>
</dbReference>
<dbReference type="EC" id="2.1.1.-" evidence="3"/>
<dbReference type="InterPro" id="IPR050447">
    <property type="entry name" value="Erg6_SMT_methyltransf"/>
</dbReference>
<name>A0ABD5RV53_9EURY</name>
<gene>
    <name evidence="3" type="ORF">ACFQE1_01195</name>
</gene>
<dbReference type="CDD" id="cd02440">
    <property type="entry name" value="AdoMet_MTases"/>
    <property type="match status" value="1"/>
</dbReference>
<keyword evidence="3" id="KW-0489">Methyltransferase</keyword>
<dbReference type="PANTHER" id="PTHR44068:SF11">
    <property type="entry name" value="GERANYL DIPHOSPHATE 2-C-METHYLTRANSFERASE"/>
    <property type="match status" value="1"/>
</dbReference>
<keyword evidence="1 3" id="KW-0808">Transferase</keyword>
<dbReference type="EMBL" id="JBHSWU010000003">
    <property type="protein sequence ID" value="MFC6723026.1"/>
    <property type="molecule type" value="Genomic_DNA"/>
</dbReference>
<comment type="caution">
    <text evidence="3">The sequence shown here is derived from an EMBL/GenBank/DDBJ whole genome shotgun (WGS) entry which is preliminary data.</text>
</comment>
<evidence type="ECO:0000313" key="3">
    <source>
        <dbReference type="EMBL" id="MFC6723026.1"/>
    </source>
</evidence>
<reference evidence="3 4" key="1">
    <citation type="journal article" date="2019" name="Int. J. Syst. Evol. Microbiol.">
        <title>The Global Catalogue of Microorganisms (GCM) 10K type strain sequencing project: providing services to taxonomists for standard genome sequencing and annotation.</title>
        <authorList>
            <consortium name="The Broad Institute Genomics Platform"/>
            <consortium name="The Broad Institute Genome Sequencing Center for Infectious Disease"/>
            <person name="Wu L."/>
            <person name="Ma J."/>
        </authorList>
    </citation>
    <scope>NUCLEOTIDE SEQUENCE [LARGE SCALE GENOMIC DNA]</scope>
    <source>
        <strain evidence="3 4">NBRC 111368</strain>
    </source>
</reference>
<dbReference type="Gene3D" id="3.40.50.150">
    <property type="entry name" value="Vaccinia Virus protein VP39"/>
    <property type="match status" value="1"/>
</dbReference>
<evidence type="ECO:0000313" key="4">
    <source>
        <dbReference type="Proteomes" id="UP001596328"/>
    </source>
</evidence>
<dbReference type="GO" id="GO:0032259">
    <property type="term" value="P:methylation"/>
    <property type="evidence" value="ECO:0007669"/>
    <property type="project" value="UniProtKB-KW"/>
</dbReference>
<dbReference type="GO" id="GO:0008168">
    <property type="term" value="F:methyltransferase activity"/>
    <property type="evidence" value="ECO:0007669"/>
    <property type="project" value="UniProtKB-KW"/>
</dbReference>
<dbReference type="Proteomes" id="UP001596328">
    <property type="component" value="Unassembled WGS sequence"/>
</dbReference>
<dbReference type="Pfam" id="PF08241">
    <property type="entry name" value="Methyltransf_11"/>
    <property type="match status" value="1"/>
</dbReference>
<feature type="domain" description="Methyltransferase type 11" evidence="2">
    <location>
        <begin position="78"/>
        <end position="173"/>
    </location>
</feature>
<dbReference type="InterPro" id="IPR029063">
    <property type="entry name" value="SAM-dependent_MTases_sf"/>
</dbReference>
<proteinExistence type="predicted"/>
<keyword evidence="4" id="KW-1185">Reference proteome</keyword>
<dbReference type="SUPFAM" id="SSF53335">
    <property type="entry name" value="S-adenosyl-L-methionine-dependent methyltransferases"/>
    <property type="match status" value="1"/>
</dbReference>
<evidence type="ECO:0000259" key="2">
    <source>
        <dbReference type="Pfam" id="PF08241"/>
    </source>
</evidence>